<keyword evidence="4" id="KW-1185">Reference proteome</keyword>
<protein>
    <submittedName>
        <fullName evidence="3">RCC1/BLIP-II</fullName>
    </submittedName>
</protein>
<feature type="repeat" description="RCC1" evidence="1">
    <location>
        <begin position="438"/>
        <end position="517"/>
    </location>
</feature>
<feature type="repeat" description="RCC1" evidence="1">
    <location>
        <begin position="386"/>
        <end position="437"/>
    </location>
</feature>
<dbReference type="EMBL" id="QPFP01000005">
    <property type="protein sequence ID" value="TEB36688.1"/>
    <property type="molecule type" value="Genomic_DNA"/>
</dbReference>
<reference evidence="3 4" key="1">
    <citation type="journal article" date="2019" name="Nat. Ecol. Evol.">
        <title>Megaphylogeny resolves global patterns of mushroom evolution.</title>
        <authorList>
            <person name="Varga T."/>
            <person name="Krizsan K."/>
            <person name="Foldi C."/>
            <person name="Dima B."/>
            <person name="Sanchez-Garcia M."/>
            <person name="Sanchez-Ramirez S."/>
            <person name="Szollosi G.J."/>
            <person name="Szarkandi J.G."/>
            <person name="Papp V."/>
            <person name="Albert L."/>
            <person name="Andreopoulos W."/>
            <person name="Angelini C."/>
            <person name="Antonin V."/>
            <person name="Barry K.W."/>
            <person name="Bougher N.L."/>
            <person name="Buchanan P."/>
            <person name="Buyck B."/>
            <person name="Bense V."/>
            <person name="Catcheside P."/>
            <person name="Chovatia M."/>
            <person name="Cooper J."/>
            <person name="Damon W."/>
            <person name="Desjardin D."/>
            <person name="Finy P."/>
            <person name="Geml J."/>
            <person name="Haridas S."/>
            <person name="Hughes K."/>
            <person name="Justo A."/>
            <person name="Karasinski D."/>
            <person name="Kautmanova I."/>
            <person name="Kiss B."/>
            <person name="Kocsube S."/>
            <person name="Kotiranta H."/>
            <person name="LaButti K.M."/>
            <person name="Lechner B.E."/>
            <person name="Liimatainen K."/>
            <person name="Lipzen A."/>
            <person name="Lukacs Z."/>
            <person name="Mihaltcheva S."/>
            <person name="Morgado L.N."/>
            <person name="Niskanen T."/>
            <person name="Noordeloos M.E."/>
            <person name="Ohm R.A."/>
            <person name="Ortiz-Santana B."/>
            <person name="Ovrebo C."/>
            <person name="Racz N."/>
            <person name="Riley R."/>
            <person name="Savchenko A."/>
            <person name="Shiryaev A."/>
            <person name="Soop K."/>
            <person name="Spirin V."/>
            <person name="Szebenyi C."/>
            <person name="Tomsovsky M."/>
            <person name="Tulloss R.E."/>
            <person name="Uehling J."/>
            <person name="Grigoriev I.V."/>
            <person name="Vagvolgyi C."/>
            <person name="Papp T."/>
            <person name="Martin F.M."/>
            <person name="Miettinen O."/>
            <person name="Hibbett D.S."/>
            <person name="Nagy L.G."/>
        </authorList>
    </citation>
    <scope>NUCLEOTIDE SEQUENCE [LARGE SCALE GENOMIC DNA]</scope>
    <source>
        <strain evidence="3 4">FP101781</strain>
    </source>
</reference>
<dbReference type="STRING" id="71717.A0A4Y7TS16"/>
<dbReference type="InterPro" id="IPR036047">
    <property type="entry name" value="F-box-like_dom_sf"/>
</dbReference>
<gene>
    <name evidence="3" type="ORF">FA13DRAFT_1622966</name>
</gene>
<evidence type="ECO:0000256" key="1">
    <source>
        <dbReference type="PROSITE-ProRule" id="PRU00235"/>
    </source>
</evidence>
<comment type="caution">
    <text evidence="3">The sequence shown here is derived from an EMBL/GenBank/DDBJ whole genome shotgun (WGS) entry which is preliminary data.</text>
</comment>
<dbReference type="GO" id="GO:0005737">
    <property type="term" value="C:cytoplasm"/>
    <property type="evidence" value="ECO:0007669"/>
    <property type="project" value="TreeGrafter"/>
</dbReference>
<evidence type="ECO:0000313" key="3">
    <source>
        <dbReference type="EMBL" id="TEB36688.1"/>
    </source>
</evidence>
<dbReference type="OrthoDB" id="61110at2759"/>
<dbReference type="SUPFAM" id="SSF50985">
    <property type="entry name" value="RCC1/BLIP-II"/>
    <property type="match status" value="1"/>
</dbReference>
<dbReference type="AlphaFoldDB" id="A0A4Y7TS16"/>
<dbReference type="InterPro" id="IPR009091">
    <property type="entry name" value="RCC1/BLIP-II"/>
</dbReference>
<dbReference type="Pfam" id="PF13540">
    <property type="entry name" value="RCC1_2"/>
    <property type="match status" value="1"/>
</dbReference>
<feature type="repeat" description="RCC1" evidence="1">
    <location>
        <begin position="133"/>
        <end position="188"/>
    </location>
</feature>
<dbReference type="Gene3D" id="1.20.1280.50">
    <property type="match status" value="1"/>
</dbReference>
<dbReference type="InterPro" id="IPR000408">
    <property type="entry name" value="Reg_chr_condens"/>
</dbReference>
<dbReference type="Pfam" id="PF12937">
    <property type="entry name" value="F-box-like"/>
    <property type="match status" value="1"/>
</dbReference>
<dbReference type="PANTHER" id="PTHR45982">
    <property type="entry name" value="REGULATOR OF CHROMOSOME CONDENSATION"/>
    <property type="match status" value="1"/>
</dbReference>
<evidence type="ECO:0000313" key="4">
    <source>
        <dbReference type="Proteomes" id="UP000298030"/>
    </source>
</evidence>
<dbReference type="Gene3D" id="2.130.10.30">
    <property type="entry name" value="Regulator of chromosome condensation 1/beta-lactamase-inhibitor protein II"/>
    <property type="match status" value="1"/>
</dbReference>
<dbReference type="PROSITE" id="PS50012">
    <property type="entry name" value="RCC1_3"/>
    <property type="match status" value="3"/>
</dbReference>
<dbReference type="SUPFAM" id="SSF81383">
    <property type="entry name" value="F-box domain"/>
    <property type="match status" value="1"/>
</dbReference>
<dbReference type="PANTHER" id="PTHR45982:SF3">
    <property type="entry name" value="F-BOX PROTEIN POF9"/>
    <property type="match status" value="1"/>
</dbReference>
<name>A0A4Y7TS16_COPMI</name>
<evidence type="ECO:0000259" key="2">
    <source>
        <dbReference type="Pfam" id="PF12937"/>
    </source>
</evidence>
<dbReference type="GO" id="GO:0005085">
    <property type="term" value="F:guanyl-nucleotide exchange factor activity"/>
    <property type="evidence" value="ECO:0007669"/>
    <property type="project" value="TreeGrafter"/>
</dbReference>
<dbReference type="InterPro" id="IPR001810">
    <property type="entry name" value="F-box_dom"/>
</dbReference>
<dbReference type="InterPro" id="IPR051553">
    <property type="entry name" value="Ran_GTPase-activating"/>
</dbReference>
<dbReference type="Proteomes" id="UP000298030">
    <property type="component" value="Unassembled WGS sequence"/>
</dbReference>
<organism evidence="3 4">
    <name type="scientific">Coprinellus micaceus</name>
    <name type="common">Glistening ink-cap mushroom</name>
    <name type="synonym">Coprinus micaceus</name>
    <dbReference type="NCBI Taxonomy" id="71717"/>
    <lineage>
        <taxon>Eukaryota</taxon>
        <taxon>Fungi</taxon>
        <taxon>Dikarya</taxon>
        <taxon>Basidiomycota</taxon>
        <taxon>Agaricomycotina</taxon>
        <taxon>Agaricomycetes</taxon>
        <taxon>Agaricomycetidae</taxon>
        <taxon>Agaricales</taxon>
        <taxon>Agaricineae</taxon>
        <taxon>Psathyrellaceae</taxon>
        <taxon>Coprinellus</taxon>
    </lineage>
</organism>
<accession>A0A4Y7TS16</accession>
<feature type="domain" description="F-box" evidence="2">
    <location>
        <begin position="5"/>
        <end position="47"/>
    </location>
</feature>
<sequence>MAPLTDLPVEILQDNLVPFLPAKELLRLTCTNKAFAALCSDEAIWKRKLVADFNYTGAGTARTNGWKVIYRGLHRPKAFFCRERANGRLGVVDLPKRSVQGVPFPFQLKFPPSTRIVSLAAGGMSFYALDSEGFMHVWGTLDGSTYALDSDGFEDAGKTAYTPHRLLMPSPIRSVSCGRLHASALDSRNRIWNFVNWGRPFSIDSPVLHDLTAPPVQVESGWSFSAVLLASGEIFVWWPFNDPLAHIIQEHRDAIGPDQSKRARANDKREISCLTWDVNSVELTRLPHLPELPTLGDIGNAEDDQPPRIVQIAGLDSRIVGVTDQGHVLAFGRLSDAEDISNSTWEYLPNFSDLNLVRRHKTFADNLAVPPDVMKITHVTGNFRHFVAYSTGSSSLVLIGEDTTTPQSTPDIKPGLQNRSVISVAIGDWHSAALTADGKVLTWGEFSSGALGLGDPAKLAPGTPGGYSANTGRRQARPESVVTPTVVRFDYGTKEPRDRFAFELTAAGWHTGALVMDLDVSVLRLAVGSFDKDHSRMATSFSPLLLCLCSVPP</sequence>
<proteinExistence type="predicted"/>